<dbReference type="OrthoDB" id="1913135at2759"/>
<feature type="compositionally biased region" description="Basic and acidic residues" evidence="1">
    <location>
        <begin position="70"/>
        <end position="109"/>
    </location>
</feature>
<feature type="compositionally biased region" description="Pro residues" evidence="1">
    <location>
        <begin position="1"/>
        <end position="11"/>
    </location>
</feature>
<feature type="region of interest" description="Disordered" evidence="1">
    <location>
        <begin position="299"/>
        <end position="420"/>
    </location>
</feature>
<organism evidence="2">
    <name type="scientific">Musa acuminata subsp. malaccensis</name>
    <name type="common">Wild banana</name>
    <name type="synonym">Musa malaccensis</name>
    <dbReference type="NCBI Taxonomy" id="214687"/>
    <lineage>
        <taxon>Eukaryota</taxon>
        <taxon>Viridiplantae</taxon>
        <taxon>Streptophyta</taxon>
        <taxon>Embryophyta</taxon>
        <taxon>Tracheophyta</taxon>
        <taxon>Spermatophyta</taxon>
        <taxon>Magnoliopsida</taxon>
        <taxon>Liliopsida</taxon>
        <taxon>Zingiberales</taxon>
        <taxon>Musaceae</taxon>
        <taxon>Musa</taxon>
    </lineage>
</organism>
<feature type="compositionally biased region" description="Basic and acidic residues" evidence="1">
    <location>
        <begin position="37"/>
        <end position="56"/>
    </location>
</feature>
<feature type="compositionally biased region" description="Basic and acidic residues" evidence="1">
    <location>
        <begin position="202"/>
        <end position="212"/>
    </location>
</feature>
<accession>A0A8D7FIE7</accession>
<feature type="compositionally biased region" description="Basic and acidic residues" evidence="1">
    <location>
        <begin position="172"/>
        <end position="181"/>
    </location>
</feature>
<dbReference type="AlphaFoldDB" id="A0A8D7FIE7"/>
<feature type="compositionally biased region" description="Basic and acidic residues" evidence="1">
    <location>
        <begin position="311"/>
        <end position="368"/>
    </location>
</feature>
<feature type="region of interest" description="Disordered" evidence="1">
    <location>
        <begin position="1"/>
        <end position="109"/>
    </location>
</feature>
<name>A0A8D7FIE7_MUSAM</name>
<reference evidence="2" key="1">
    <citation type="submission" date="2021-03" db="EMBL/GenBank/DDBJ databases">
        <authorList>
            <consortium name="Genoscope - CEA"/>
            <person name="William W."/>
        </authorList>
    </citation>
    <scope>NUCLEOTIDE SEQUENCE</scope>
    <source>
        <strain evidence="2">Doubled-haploid Pahang</strain>
    </source>
</reference>
<sequence length="600" mass="68184">MSRCFPYPPPGFEKKTSNHVGLLAEEKHRKKHKKEKRDKEKREGKEKKDKDRIKDKHKEKKDRKGKQKDKKKDEGTDKSRIPYDRSDKKIVSLHEDTFGECSQKSEEIKHSRFTEELDRRIKDEEKVATNRKIENFSNPIAKSIGSLGAAALVKERVASDKTIPPSMGASQRRNDGLERPAGKYIVSTQRRNEALVSAGAVPKERTTSDKLVPEVASTGQRGNGGRALPVEKPVGSVQRRFEDPSPANCLENDNYKSNEVASCSSSVVQRTTNGMGRQAQIFSTNKNVDSIGLATKMDDRRESNKIIQNHDLMEQRRIDGMDRSVEKGADNRTEEGKAKNKEREADDRKEERHRDGDHDQKKIKDKDTHKGKKKEKAKIKERGEQKHKKQNEPQDGRKKDQLDSHNLEPLAPQTDDAKNYLINDNVKKRKEIHTNGFRNENNLLPNKFPRANTSSHLCEENGWAPDSSHVATAYPSVKPEAINTMLIGKPVDIKEQIKNGITKVQPSSIGFTQTVAAETGATSKICTSPHPDSMYLNQLYSIPKVDEWPEHDDQEWLFSSCHHLQQPKPKPETNEEPQVWSEALRIKSEDVVALPYVIPF</sequence>
<feature type="compositionally biased region" description="Basic residues" evidence="1">
    <location>
        <begin position="57"/>
        <end position="69"/>
    </location>
</feature>
<feature type="region of interest" description="Disordered" evidence="1">
    <location>
        <begin position="162"/>
        <end position="253"/>
    </location>
</feature>
<gene>
    <name evidence="2" type="ORF">GSMUA_331330.1</name>
</gene>
<evidence type="ECO:0000256" key="1">
    <source>
        <dbReference type="SAM" id="MobiDB-lite"/>
    </source>
</evidence>
<proteinExistence type="predicted"/>
<dbReference type="EMBL" id="HG996476">
    <property type="protein sequence ID" value="CAG1854907.1"/>
    <property type="molecule type" value="Genomic_DNA"/>
</dbReference>
<dbReference type="PANTHER" id="PTHR34660:SF3">
    <property type="entry name" value="RRM DOMAIN-CONTAINING PROTEIN"/>
    <property type="match status" value="1"/>
</dbReference>
<feature type="compositionally biased region" description="Basic and acidic residues" evidence="1">
    <location>
        <begin position="378"/>
        <end position="406"/>
    </location>
</feature>
<dbReference type="PANTHER" id="PTHR34660">
    <property type="entry name" value="MYB-LIKE PROTEIN X"/>
    <property type="match status" value="1"/>
</dbReference>
<protein>
    <submittedName>
        <fullName evidence="2">(wild Malaysian banana) hypothetical protein</fullName>
    </submittedName>
</protein>
<evidence type="ECO:0000313" key="2">
    <source>
        <dbReference type="EMBL" id="CAG1854907.1"/>
    </source>
</evidence>